<dbReference type="Gene3D" id="2.10.109.10">
    <property type="entry name" value="Umud Fragment, subunit A"/>
    <property type="match status" value="1"/>
</dbReference>
<evidence type="ECO:0000313" key="4">
    <source>
        <dbReference type="Proteomes" id="UP000289166"/>
    </source>
</evidence>
<dbReference type="PANTHER" id="PTHR33516">
    <property type="entry name" value="LEXA REPRESSOR"/>
    <property type="match status" value="1"/>
</dbReference>
<dbReference type="GO" id="GO:0004252">
    <property type="term" value="F:serine-type endopeptidase activity"/>
    <property type="evidence" value="ECO:0007669"/>
    <property type="project" value="InterPro"/>
</dbReference>
<dbReference type="RefSeq" id="WP_083225229.1">
    <property type="nucleotide sequence ID" value="NZ_RLII01000012.1"/>
</dbReference>
<dbReference type="Gene3D" id="1.10.10.10">
    <property type="entry name" value="Winged helix-like DNA-binding domain superfamily/Winged helix DNA-binding domain"/>
    <property type="match status" value="1"/>
</dbReference>
<dbReference type="InterPro" id="IPR036388">
    <property type="entry name" value="WH-like_DNA-bd_sf"/>
</dbReference>
<dbReference type="SUPFAM" id="SSF46785">
    <property type="entry name" value="Winged helix' DNA-binding domain"/>
    <property type="match status" value="1"/>
</dbReference>
<dbReference type="InterPro" id="IPR006199">
    <property type="entry name" value="LexA_DNA-bd_dom"/>
</dbReference>
<gene>
    <name evidence="3" type="ORF">EFD62_10095</name>
</gene>
<dbReference type="InterPro" id="IPR039418">
    <property type="entry name" value="LexA-like"/>
</dbReference>
<dbReference type="InterPro" id="IPR036286">
    <property type="entry name" value="LexA/Signal_pep-like_sf"/>
</dbReference>
<dbReference type="CDD" id="cd06529">
    <property type="entry name" value="S24_LexA-like"/>
    <property type="match status" value="1"/>
</dbReference>
<dbReference type="AlphaFoldDB" id="A0A4Q0I4S7"/>
<keyword evidence="4" id="KW-1185">Reference proteome</keyword>
<dbReference type="SUPFAM" id="SSF51306">
    <property type="entry name" value="LexA/Signal peptidase"/>
    <property type="match status" value="1"/>
</dbReference>
<dbReference type="InterPro" id="IPR036390">
    <property type="entry name" value="WH_DNA-bd_sf"/>
</dbReference>
<protein>
    <submittedName>
        <fullName evidence="3">LexA family transcriptional regulator</fullName>
    </submittedName>
</protein>
<proteinExistence type="predicted"/>
<name>A0A4Q0I4S7_9FIRM</name>
<evidence type="ECO:0000313" key="3">
    <source>
        <dbReference type="EMBL" id="RXE58807.1"/>
    </source>
</evidence>
<dbReference type="EMBL" id="RLII01000012">
    <property type="protein sequence ID" value="RXE58807.1"/>
    <property type="molecule type" value="Genomic_DNA"/>
</dbReference>
<sequence length="211" mass="24052">MSSDFNFLTSKQKKVYMVIESFIKSKGIPPTVREIGELVGEKTPGAVQGILNRLEQKGVIKREVGMARSIQLVNNNSQYAPHVYLPQIKKVTQRNVNDLLNIYNIINYVPVPSSLFQEGSDCFVINCPDNSLLESGIRYEDTLVINRNYELKDGDIVLVLYETHVLLRYYTHHENPDLVILKADSELLGKEVFDRNEVTIIGKLVGKYTQY</sequence>
<dbReference type="GO" id="GO:0006508">
    <property type="term" value="P:proteolysis"/>
    <property type="evidence" value="ECO:0007669"/>
    <property type="project" value="InterPro"/>
</dbReference>
<feature type="domain" description="LexA repressor DNA-binding" evidence="2">
    <location>
        <begin position="8"/>
        <end position="68"/>
    </location>
</feature>
<dbReference type="InterPro" id="IPR050077">
    <property type="entry name" value="LexA_repressor"/>
</dbReference>
<dbReference type="PANTHER" id="PTHR33516:SF2">
    <property type="entry name" value="LEXA REPRESSOR-RELATED"/>
    <property type="match status" value="1"/>
</dbReference>
<reference evidence="4" key="1">
    <citation type="submission" date="2018-11" db="EMBL/GenBank/DDBJ databases">
        <title>Genome sequencing of a novel mesophilic and cellulolytic organism within the genus Hungateiclostridium.</title>
        <authorList>
            <person name="Rettenmaier R."/>
            <person name="Liebl W."/>
            <person name="Zverlov V."/>
        </authorList>
    </citation>
    <scope>NUCLEOTIDE SEQUENCE [LARGE SCALE GENOMIC DNA]</scope>
    <source>
        <strain evidence="4">N2K1</strain>
    </source>
</reference>
<dbReference type="OrthoDB" id="2187688at2"/>
<dbReference type="Pfam" id="PF00717">
    <property type="entry name" value="Peptidase_S24"/>
    <property type="match status" value="1"/>
</dbReference>
<evidence type="ECO:0000259" key="1">
    <source>
        <dbReference type="Pfam" id="PF00717"/>
    </source>
</evidence>
<feature type="domain" description="Peptidase S24/S26A/S26B/S26C" evidence="1">
    <location>
        <begin position="104"/>
        <end position="205"/>
    </location>
</feature>
<evidence type="ECO:0000259" key="2">
    <source>
        <dbReference type="Pfam" id="PF01726"/>
    </source>
</evidence>
<accession>A0A4Q0I4S7</accession>
<dbReference type="Proteomes" id="UP000289166">
    <property type="component" value="Unassembled WGS sequence"/>
</dbReference>
<dbReference type="Pfam" id="PF01726">
    <property type="entry name" value="LexA_DNA_bind"/>
    <property type="match status" value="1"/>
</dbReference>
<comment type="caution">
    <text evidence="3">The sequence shown here is derived from an EMBL/GenBank/DDBJ whole genome shotgun (WGS) entry which is preliminary data.</text>
</comment>
<dbReference type="InterPro" id="IPR015927">
    <property type="entry name" value="Peptidase_S24_S26A/B/C"/>
</dbReference>
<organism evidence="3 4">
    <name type="scientific">Acetivibrio mesophilus</name>
    <dbReference type="NCBI Taxonomy" id="2487273"/>
    <lineage>
        <taxon>Bacteria</taxon>
        <taxon>Bacillati</taxon>
        <taxon>Bacillota</taxon>
        <taxon>Clostridia</taxon>
        <taxon>Eubacteriales</taxon>
        <taxon>Oscillospiraceae</taxon>
        <taxon>Acetivibrio</taxon>
    </lineage>
</organism>